<dbReference type="InterPro" id="IPR052701">
    <property type="entry name" value="GAG_Ulvan_Degrading_Sulfatases"/>
</dbReference>
<dbReference type="PANTHER" id="PTHR43751:SF2">
    <property type="entry name" value="SULFATASE N-TERMINAL DOMAIN-CONTAINING PROTEIN"/>
    <property type="match status" value="1"/>
</dbReference>
<dbReference type="EMBL" id="LYXE01000109">
    <property type="protein sequence ID" value="PDV98207.1"/>
    <property type="molecule type" value="Genomic_DNA"/>
</dbReference>
<dbReference type="RefSeq" id="WP_097653709.1">
    <property type="nucleotide sequence ID" value="NZ_LYXE01000109.1"/>
</dbReference>
<comment type="caution">
    <text evidence="2">The sequence shown here is derived from an EMBL/GenBank/DDBJ whole genome shotgun (WGS) entry which is preliminary data.</text>
</comment>
<reference evidence="2 3" key="1">
    <citation type="submission" date="2016-05" db="EMBL/GenBank/DDBJ databases">
        <authorList>
            <person name="Lavstsen T."/>
            <person name="Jespersen J.S."/>
        </authorList>
    </citation>
    <scope>NUCLEOTIDE SEQUENCE [LARGE SCALE GENOMIC DNA]</scope>
    <source>
        <strain evidence="2 3">B7-9</strain>
    </source>
</reference>
<organism evidence="2 3">
    <name type="scientific">Candidatus Chloroploca asiatica</name>
    <dbReference type="NCBI Taxonomy" id="1506545"/>
    <lineage>
        <taxon>Bacteria</taxon>
        <taxon>Bacillati</taxon>
        <taxon>Chloroflexota</taxon>
        <taxon>Chloroflexia</taxon>
        <taxon>Chloroflexales</taxon>
        <taxon>Chloroflexineae</taxon>
        <taxon>Oscillochloridaceae</taxon>
        <taxon>Candidatus Chloroploca</taxon>
    </lineage>
</organism>
<dbReference type="InterPro" id="IPR000917">
    <property type="entry name" value="Sulfatase_N"/>
</dbReference>
<sequence length="512" mass="58365">MTDKKPNILLIWGDDIGITNLSCYSDGLMGYRTPNIDRIANEGMRFTDSYGQQSCTAGRSCFITGQSPYRTGLTKVGMPGADKGIQPEDPTIAELLKPLGYATGQFGKNHLGDRNKYLPTARGFDEFFGNLYHLNAEEEPEHVDYPPEADFPNFKALFGPRGMIHSWATDEDDPTEHPRWGRVGKQRIEELGPLTRKRMETCDVEFVDATQDFIKRAHADDKPFFAWLNTTWMHFRVHPPAHVLGQAGRWQSEYHDVMVEHDKHVGRVLDLLDELGIADNTIVMYATDNGPHMNTWPDGAMTPFRNEKNSNWEGAYRIPMLVRWPAEIKAGSVSNEIISLEDWLPTLLAAAGEPEIGAKLKEGHQVGDTTYKVHLDGYNFLPHFTGEEAKGPRQGFFYFSDDGDLVSLRYDNWKVVFAEQRMAGTVQIWAEPFVFLRIPKIFNLRTDPYERADITSNTYWDWMIDRAYMIYAAQFVVQQFLSSFLEFPPRMKAASFSIDQVMAKMEDALSNN</sequence>
<dbReference type="OrthoDB" id="974590at2"/>
<dbReference type="Gene3D" id="3.40.720.10">
    <property type="entry name" value="Alkaline Phosphatase, subunit A"/>
    <property type="match status" value="1"/>
</dbReference>
<accession>A0A2H3L0M8</accession>
<evidence type="ECO:0000313" key="2">
    <source>
        <dbReference type="EMBL" id="PDV98207.1"/>
    </source>
</evidence>
<dbReference type="CDD" id="cd16142">
    <property type="entry name" value="ARS_like"/>
    <property type="match status" value="1"/>
</dbReference>
<dbReference type="InterPro" id="IPR017850">
    <property type="entry name" value="Alkaline_phosphatase_core_sf"/>
</dbReference>
<dbReference type="PANTHER" id="PTHR43751">
    <property type="entry name" value="SULFATASE"/>
    <property type="match status" value="1"/>
</dbReference>
<gene>
    <name evidence="2" type="ORF">A9Q02_16325</name>
</gene>
<proteinExistence type="predicted"/>
<feature type="domain" description="Sulfatase N-terminal" evidence="1">
    <location>
        <begin position="6"/>
        <end position="352"/>
    </location>
</feature>
<dbReference type="Pfam" id="PF00884">
    <property type="entry name" value="Sulfatase"/>
    <property type="match status" value="1"/>
</dbReference>
<keyword evidence="3" id="KW-1185">Reference proteome</keyword>
<name>A0A2H3L0M8_9CHLR</name>
<dbReference type="AlphaFoldDB" id="A0A2H3L0M8"/>
<dbReference type="SUPFAM" id="SSF53649">
    <property type="entry name" value="Alkaline phosphatase-like"/>
    <property type="match status" value="1"/>
</dbReference>
<dbReference type="Proteomes" id="UP000220922">
    <property type="component" value="Unassembled WGS sequence"/>
</dbReference>
<protein>
    <submittedName>
        <fullName evidence="2">Arylsulfatase</fullName>
    </submittedName>
</protein>
<dbReference type="Gene3D" id="3.30.1120.10">
    <property type="match status" value="1"/>
</dbReference>
<evidence type="ECO:0000259" key="1">
    <source>
        <dbReference type="Pfam" id="PF00884"/>
    </source>
</evidence>
<evidence type="ECO:0000313" key="3">
    <source>
        <dbReference type="Proteomes" id="UP000220922"/>
    </source>
</evidence>